<feature type="compositionally biased region" description="Polar residues" evidence="1">
    <location>
        <begin position="418"/>
        <end position="446"/>
    </location>
</feature>
<protein>
    <submittedName>
        <fullName evidence="2">Uncharacterized protein</fullName>
    </submittedName>
</protein>
<feature type="compositionally biased region" description="Low complexity" evidence="1">
    <location>
        <begin position="468"/>
        <end position="486"/>
    </location>
</feature>
<dbReference type="VEuPathDB" id="TrichDB:TVAGG3_0804620"/>
<dbReference type="EMBL" id="DS113257">
    <property type="protein sequence ID" value="EAY15369.1"/>
    <property type="molecule type" value="Genomic_DNA"/>
</dbReference>
<evidence type="ECO:0000313" key="2">
    <source>
        <dbReference type="EMBL" id="EAY15369.1"/>
    </source>
</evidence>
<dbReference type="SUPFAM" id="SSF48371">
    <property type="entry name" value="ARM repeat"/>
    <property type="match status" value="1"/>
</dbReference>
<feature type="compositionally biased region" description="Acidic residues" evidence="1">
    <location>
        <begin position="294"/>
        <end position="307"/>
    </location>
</feature>
<feature type="compositionally biased region" description="Polar residues" evidence="1">
    <location>
        <begin position="261"/>
        <end position="289"/>
    </location>
</feature>
<evidence type="ECO:0000313" key="3">
    <source>
        <dbReference type="Proteomes" id="UP000001542"/>
    </source>
</evidence>
<accession>A2DW68</accession>
<dbReference type="KEGG" id="tva:4773372"/>
<feature type="compositionally biased region" description="Basic and acidic residues" evidence="1">
    <location>
        <begin position="404"/>
        <end position="416"/>
    </location>
</feature>
<evidence type="ECO:0000256" key="1">
    <source>
        <dbReference type="SAM" id="MobiDB-lite"/>
    </source>
</evidence>
<dbReference type="AlphaFoldDB" id="A2DW68"/>
<sequence>MDEDLLLKEISGHELAARLSGILQIEDSLENSEFSDEFISKIYSPICKCLKTSHQQVKNRSLRIIHRILTDYFQKIQYQSLPLQTLFYQFTPKNEENLQMIKDCITIIINQAYPKEWIEILENTLLKSLNRPLKIFLIGVIREIPLLLSTEKYLTLLEDPSLDLAIEAQSLLKFYSPQEIRYIVSRVYYSNKMPKKNKQVILKLSKEIYENAKSGSIQKSPTTKRHEIPKYIHEILALLSQRKERISIAELQNRTPRKTPTKQTSENSKFTPIKSPNNENEILNESGNISENENYSENDFNFEDDNQDSLNSLIDTSRSNIKTNEDESFDPEFPSPSDKQYVDSNTQSKSQISNKNENEISYTSSTAQDGEKMPIPRFLSGQLNRTKTDFETATSQSQSQAQNSEERSRVSNENENSHLSQGSRASRNASNSQIGNSKQNSRNLDSQLADEDDQLNNNDNRSFSNMDSELSNENSQISNENSQLSNRKSQSQLSNKRSQLSNQILHLSNQDSQIEDQKSRSQHSINQRRSSQAISDQYGDNSEENFNKDTVFGNSELIDPELLEDNGFNDGFEEMYRAEYNKYADLPFKLRDLSNRPWIERCSYLDIIQKHIDEHELTEDYGVVLESCMKCAYPLHFRVTKSLSHLTSTIMMFHPEAIKSNIREILVFATSGAIQNISIENELIQTIIEEININDLLNEAVEIIDEYPKAGQFIISIVCLSLEKYKDAKLDKHSTTRFLCYVLYESKDKESENRVYELISKSNQDIFSSFVSRQTFSNRAKLSKYVVKKAPTPKKQVTPTKKSNSLSMSTNEASIAMDTITVELGKKGDCDLDELEMAFEKVVISNFSHLTMIFQKFLSCLSFMDSQKIDENSEAIRDICKVQFKDNQLLRFLSSDPPIELIRGLASIATLMPITIFSNSSVYLEELYDYFVESSGSDRRVLCVLFTAILKCDGDDIREKDYVSHQHKYVINTLMSKLM</sequence>
<dbReference type="VEuPathDB" id="TrichDB:TVAG_224450"/>
<proteinExistence type="predicted"/>
<dbReference type="InParanoid" id="A2DW68"/>
<feature type="compositionally biased region" description="Low complexity" evidence="1">
    <location>
        <begin position="392"/>
        <end position="403"/>
    </location>
</feature>
<feature type="compositionally biased region" description="Polar residues" evidence="1">
    <location>
        <begin position="487"/>
        <end position="512"/>
    </location>
</feature>
<reference evidence="2" key="2">
    <citation type="journal article" date="2007" name="Science">
        <title>Draft genome sequence of the sexually transmitted pathogen Trichomonas vaginalis.</title>
        <authorList>
            <person name="Carlton J.M."/>
            <person name="Hirt R.P."/>
            <person name="Silva J.C."/>
            <person name="Delcher A.L."/>
            <person name="Schatz M."/>
            <person name="Zhao Q."/>
            <person name="Wortman J.R."/>
            <person name="Bidwell S.L."/>
            <person name="Alsmark U.C.M."/>
            <person name="Besteiro S."/>
            <person name="Sicheritz-Ponten T."/>
            <person name="Noel C.J."/>
            <person name="Dacks J.B."/>
            <person name="Foster P.G."/>
            <person name="Simillion C."/>
            <person name="Van de Peer Y."/>
            <person name="Miranda-Saavedra D."/>
            <person name="Barton G.J."/>
            <person name="Westrop G.D."/>
            <person name="Mueller S."/>
            <person name="Dessi D."/>
            <person name="Fiori P.L."/>
            <person name="Ren Q."/>
            <person name="Paulsen I."/>
            <person name="Zhang H."/>
            <person name="Bastida-Corcuera F.D."/>
            <person name="Simoes-Barbosa A."/>
            <person name="Brown M.T."/>
            <person name="Hayes R.D."/>
            <person name="Mukherjee M."/>
            <person name="Okumura C.Y."/>
            <person name="Schneider R."/>
            <person name="Smith A.J."/>
            <person name="Vanacova S."/>
            <person name="Villalvazo M."/>
            <person name="Haas B.J."/>
            <person name="Pertea M."/>
            <person name="Feldblyum T.V."/>
            <person name="Utterback T.R."/>
            <person name="Shu C.L."/>
            <person name="Osoegawa K."/>
            <person name="de Jong P.J."/>
            <person name="Hrdy I."/>
            <person name="Horvathova L."/>
            <person name="Zubacova Z."/>
            <person name="Dolezal P."/>
            <person name="Malik S.B."/>
            <person name="Logsdon J.M. Jr."/>
            <person name="Henze K."/>
            <person name="Gupta A."/>
            <person name="Wang C.C."/>
            <person name="Dunne R.L."/>
            <person name="Upcroft J.A."/>
            <person name="Upcroft P."/>
            <person name="White O."/>
            <person name="Salzberg S.L."/>
            <person name="Tang P."/>
            <person name="Chiu C.-H."/>
            <person name="Lee Y.-S."/>
            <person name="Embley T.M."/>
            <person name="Coombs G.H."/>
            <person name="Mottram J.C."/>
            <person name="Tachezy J."/>
            <person name="Fraser-Liggett C.M."/>
            <person name="Johnson P.J."/>
        </authorList>
    </citation>
    <scope>NUCLEOTIDE SEQUENCE [LARGE SCALE GENOMIC DNA]</scope>
    <source>
        <strain evidence="2">G3</strain>
    </source>
</reference>
<feature type="compositionally biased region" description="Polar residues" evidence="1">
    <location>
        <begin position="522"/>
        <end position="540"/>
    </location>
</feature>
<dbReference type="RefSeq" id="XP_001327592.1">
    <property type="nucleotide sequence ID" value="XM_001327557.1"/>
</dbReference>
<feature type="region of interest" description="Disordered" evidence="1">
    <location>
        <begin position="248"/>
        <end position="375"/>
    </location>
</feature>
<feature type="compositionally biased region" description="Polar residues" evidence="1">
    <location>
        <begin position="310"/>
        <end position="322"/>
    </location>
</feature>
<feature type="compositionally biased region" description="Polar residues" evidence="1">
    <location>
        <begin position="342"/>
        <end position="368"/>
    </location>
</feature>
<organism evidence="2 3">
    <name type="scientific">Trichomonas vaginalis (strain ATCC PRA-98 / G3)</name>
    <dbReference type="NCBI Taxonomy" id="412133"/>
    <lineage>
        <taxon>Eukaryota</taxon>
        <taxon>Metamonada</taxon>
        <taxon>Parabasalia</taxon>
        <taxon>Trichomonadida</taxon>
        <taxon>Trichomonadidae</taxon>
        <taxon>Trichomonas</taxon>
    </lineage>
</organism>
<gene>
    <name evidence="2" type="ORF">TVAG_224450</name>
</gene>
<dbReference type="InterPro" id="IPR016024">
    <property type="entry name" value="ARM-type_fold"/>
</dbReference>
<reference evidence="2" key="1">
    <citation type="submission" date="2006-10" db="EMBL/GenBank/DDBJ databases">
        <authorList>
            <person name="Amadeo P."/>
            <person name="Zhao Q."/>
            <person name="Wortman J."/>
            <person name="Fraser-Liggett C."/>
            <person name="Carlton J."/>
        </authorList>
    </citation>
    <scope>NUCLEOTIDE SEQUENCE</scope>
    <source>
        <strain evidence="2">G3</strain>
    </source>
</reference>
<keyword evidence="3" id="KW-1185">Reference proteome</keyword>
<feature type="compositionally biased region" description="Polar residues" evidence="1">
    <location>
        <begin position="455"/>
        <end position="467"/>
    </location>
</feature>
<name>A2DW68_TRIV3</name>
<dbReference type="Proteomes" id="UP000001542">
    <property type="component" value="Unassembled WGS sequence"/>
</dbReference>
<feature type="region of interest" description="Disordered" evidence="1">
    <location>
        <begin position="389"/>
        <end position="546"/>
    </location>
</feature>